<evidence type="ECO:0000313" key="1">
    <source>
        <dbReference type="EMBL" id="CDL28579.1"/>
    </source>
</evidence>
<proteinExistence type="predicted"/>
<organism evidence="1 2">
    <name type="scientific">Escherichia coli ISC7</name>
    <dbReference type="NCBI Taxonomy" id="1432555"/>
    <lineage>
        <taxon>Bacteria</taxon>
        <taxon>Pseudomonadati</taxon>
        <taxon>Pseudomonadota</taxon>
        <taxon>Gammaproteobacteria</taxon>
        <taxon>Enterobacterales</taxon>
        <taxon>Enterobacteriaceae</taxon>
        <taxon>Escherichia</taxon>
    </lineage>
</organism>
<reference evidence="1 2" key="1">
    <citation type="submission" date="2013-10" db="EMBL/GenBank/DDBJ databases">
        <title>Antibiotic resistance diversity of beta-lactamase producers in the General Hospital Vienna.</title>
        <authorList>
            <person name="Barisic I."/>
            <person name="Mitteregger D."/>
            <person name="Hirschl A.M."/>
            <person name="Noehammer C."/>
            <person name="Wiesinger-Mayr H."/>
        </authorList>
    </citation>
    <scope>NUCLEOTIDE SEQUENCE [LARGE SCALE GENOMIC DNA]</scope>
    <source>
        <strain evidence="1 2">ISC7</strain>
    </source>
</reference>
<name>W1F2J4_ECOLX</name>
<accession>W1F2J4</accession>
<dbReference type="InterPro" id="IPR027417">
    <property type="entry name" value="P-loop_NTPase"/>
</dbReference>
<sequence length="231" mass="27031">MPLPFPFDFKHPDYQMVFEWRMERLQRIRQNPEILPALKQFYRTNPAQFIIDWGMTTDPRNIDYGLPVTIPFLLFPKQEEWIHWIMERWSNRENGITEKSREMGLSWTAIGLACSLCLFNKEMVIGFGSRKEEYVDSTGDPKALFWKARKFVETLPVEFRGSWSEKKHAPYMRVEFPETGAVIKGEAGDNIGRGDRTTLYLVDEAAFLQRPLLIDAALSQNDALPYRPEFS</sequence>
<comment type="caution">
    <text evidence="1">The sequence shown here is derived from an EMBL/GenBank/DDBJ whole genome shotgun (WGS) entry which is preliminary data.</text>
</comment>
<dbReference type="Gene3D" id="3.40.50.300">
    <property type="entry name" value="P-loop containing nucleotide triphosphate hydrolases"/>
    <property type="match status" value="1"/>
</dbReference>
<dbReference type="EMBL" id="CBWN010000134">
    <property type="protein sequence ID" value="CDL28579.1"/>
    <property type="molecule type" value="Genomic_DNA"/>
</dbReference>
<dbReference type="Proteomes" id="UP000019199">
    <property type="component" value="Unassembled WGS sequence"/>
</dbReference>
<protein>
    <submittedName>
        <fullName evidence="1">Phage terminase, large subunit</fullName>
    </submittedName>
</protein>
<dbReference type="AlphaFoldDB" id="W1F2J4"/>
<evidence type="ECO:0000313" key="2">
    <source>
        <dbReference type="Proteomes" id="UP000019199"/>
    </source>
</evidence>